<dbReference type="Proteomes" id="UP000663852">
    <property type="component" value="Unassembled WGS sequence"/>
</dbReference>
<name>A0A815BYQ4_ADIRI</name>
<dbReference type="EMBL" id="CAJNOJ010000197">
    <property type="protein sequence ID" value="CAF1276035.1"/>
    <property type="molecule type" value="Genomic_DNA"/>
</dbReference>
<dbReference type="Gene3D" id="3.90.176.10">
    <property type="entry name" value="Toxin ADP-ribosyltransferase, Chain A, domain 1"/>
    <property type="match status" value="1"/>
</dbReference>
<dbReference type="SUPFAM" id="SSF48403">
    <property type="entry name" value="Ankyrin repeat"/>
    <property type="match status" value="1"/>
</dbReference>
<evidence type="ECO:0000313" key="6">
    <source>
        <dbReference type="Proteomes" id="UP000663852"/>
    </source>
</evidence>
<dbReference type="PROSITE" id="PS50297">
    <property type="entry name" value="ANK_REP_REGION"/>
    <property type="match status" value="1"/>
</dbReference>
<gene>
    <name evidence="5" type="ORF">EDS130_LOCUS29279</name>
</gene>
<keyword evidence="1" id="KW-0677">Repeat</keyword>
<evidence type="ECO:0000256" key="3">
    <source>
        <dbReference type="PROSITE-ProRule" id="PRU00023"/>
    </source>
</evidence>
<comment type="caution">
    <text evidence="5">The sequence shown here is derived from an EMBL/GenBank/DDBJ whole genome shotgun (WGS) entry which is preliminary data.</text>
</comment>
<accession>A0A815BYQ4</accession>
<dbReference type="PROSITE" id="PS50088">
    <property type="entry name" value="ANK_REPEAT"/>
    <property type="match status" value="1"/>
</dbReference>
<evidence type="ECO:0000256" key="1">
    <source>
        <dbReference type="ARBA" id="ARBA00022737"/>
    </source>
</evidence>
<feature type="compositionally biased region" description="Basic and acidic residues" evidence="4">
    <location>
        <begin position="145"/>
        <end position="160"/>
    </location>
</feature>
<dbReference type="InterPro" id="IPR050776">
    <property type="entry name" value="Ank_Repeat/CDKN_Inhibitor"/>
</dbReference>
<feature type="region of interest" description="Disordered" evidence="4">
    <location>
        <begin position="140"/>
        <end position="160"/>
    </location>
</feature>
<dbReference type="InterPro" id="IPR036770">
    <property type="entry name" value="Ankyrin_rpt-contain_sf"/>
</dbReference>
<dbReference type="SUPFAM" id="SSF56399">
    <property type="entry name" value="ADP-ribosylation"/>
    <property type="match status" value="1"/>
</dbReference>
<evidence type="ECO:0000256" key="2">
    <source>
        <dbReference type="ARBA" id="ARBA00023043"/>
    </source>
</evidence>
<organism evidence="5 6">
    <name type="scientific">Adineta ricciae</name>
    <name type="common">Rotifer</name>
    <dbReference type="NCBI Taxonomy" id="249248"/>
    <lineage>
        <taxon>Eukaryota</taxon>
        <taxon>Metazoa</taxon>
        <taxon>Spiralia</taxon>
        <taxon>Gnathifera</taxon>
        <taxon>Rotifera</taxon>
        <taxon>Eurotatoria</taxon>
        <taxon>Bdelloidea</taxon>
        <taxon>Adinetida</taxon>
        <taxon>Adinetidae</taxon>
        <taxon>Adineta</taxon>
    </lineage>
</organism>
<proteinExistence type="predicted"/>
<sequence>MGNELSTLTEEEKRILRHPQSGQASQFYWACRNGDVRRVRELVETIPYEDLNCLEPNGSTALHAAAHGGHVEIVRILLNEQGCRRDRPNCHGLTAYEEAQTEEIRQLFHRPSGTNRFCDDKEQESLDLFQVAKSEDPIPDEDFDKDGYLKGHGTSEDLNKVRKDQGTGKMLTQSTVGRVLHINTGPLFMYRKYLEKQLRDLIPADHEEKAKSEMLVQRAFEEENPLFLLRLYTLETPFYRGIGSATMPLLGSIEGLLYKVKSRYFQGTSYRGLKMTTENLRPYQWSLKKNAAIETKTFCSTSLERKVAQSFAEASTSGDDKRKTLMIFHFAKRTEQAINLGKISDKEPCISEYEDEAEVLVFPETLFFVKQIDMDSSFTLIYLEHLFVRPSSFISGAKGLYDIMKEKRK</sequence>
<evidence type="ECO:0008006" key="7">
    <source>
        <dbReference type="Google" id="ProtNLM"/>
    </source>
</evidence>
<dbReference type="AlphaFoldDB" id="A0A815BYQ4"/>
<dbReference type="OrthoDB" id="539213at2759"/>
<dbReference type="Pfam" id="PF12796">
    <property type="entry name" value="Ank_2"/>
    <property type="match status" value="1"/>
</dbReference>
<dbReference type="Gene3D" id="1.25.40.20">
    <property type="entry name" value="Ankyrin repeat-containing domain"/>
    <property type="match status" value="1"/>
</dbReference>
<reference evidence="5" key="1">
    <citation type="submission" date="2021-02" db="EMBL/GenBank/DDBJ databases">
        <authorList>
            <person name="Nowell W R."/>
        </authorList>
    </citation>
    <scope>NUCLEOTIDE SEQUENCE</scope>
</reference>
<evidence type="ECO:0000313" key="5">
    <source>
        <dbReference type="EMBL" id="CAF1276035.1"/>
    </source>
</evidence>
<keyword evidence="2 3" id="KW-0040">ANK repeat</keyword>
<dbReference type="InterPro" id="IPR002110">
    <property type="entry name" value="Ankyrin_rpt"/>
</dbReference>
<feature type="repeat" description="ANK" evidence="3">
    <location>
        <begin position="57"/>
        <end position="79"/>
    </location>
</feature>
<evidence type="ECO:0000256" key="4">
    <source>
        <dbReference type="SAM" id="MobiDB-lite"/>
    </source>
</evidence>
<dbReference type="SMART" id="SM00248">
    <property type="entry name" value="ANK"/>
    <property type="match status" value="2"/>
</dbReference>
<protein>
    <recommendedName>
        <fullName evidence="7">NAD(+)--protein-arginine ADP-ribosyltransferase</fullName>
    </recommendedName>
</protein>
<dbReference type="PANTHER" id="PTHR24201">
    <property type="entry name" value="ANK_REP_REGION DOMAIN-CONTAINING PROTEIN"/>
    <property type="match status" value="1"/>
</dbReference>